<dbReference type="InterPro" id="IPR036291">
    <property type="entry name" value="NAD(P)-bd_dom_sf"/>
</dbReference>
<dbReference type="Gene3D" id="3.40.50.720">
    <property type="entry name" value="NAD(P)-binding Rossmann-like Domain"/>
    <property type="match status" value="1"/>
</dbReference>
<dbReference type="SMART" id="SM00829">
    <property type="entry name" value="PKS_ER"/>
    <property type="match status" value="1"/>
</dbReference>
<comment type="caution">
    <text evidence="2">The sequence shown here is derived from an EMBL/GenBank/DDBJ whole genome shotgun (WGS) entry which is preliminary data.</text>
</comment>
<dbReference type="InterPro" id="IPR013154">
    <property type="entry name" value="ADH-like_N"/>
</dbReference>
<gene>
    <name evidence="2" type="ORF">FHX44_11556</name>
</gene>
<dbReference type="PANTHER" id="PTHR44013:SF1">
    <property type="entry name" value="ZINC-TYPE ALCOHOL DEHYDROGENASE-LIKE PROTEIN C16A3.02C"/>
    <property type="match status" value="1"/>
</dbReference>
<feature type="domain" description="Enoyl reductase (ER)" evidence="1">
    <location>
        <begin position="13"/>
        <end position="298"/>
    </location>
</feature>
<dbReference type="Gene3D" id="3.90.180.10">
    <property type="entry name" value="Medium-chain alcohol dehydrogenases, catalytic domain"/>
    <property type="match status" value="1"/>
</dbReference>
<evidence type="ECO:0000313" key="2">
    <source>
        <dbReference type="EMBL" id="TWF74675.1"/>
    </source>
</evidence>
<dbReference type="CDD" id="cd05289">
    <property type="entry name" value="MDR_like_2"/>
    <property type="match status" value="1"/>
</dbReference>
<dbReference type="InterPro" id="IPR052733">
    <property type="entry name" value="Chloroplast_QOR"/>
</dbReference>
<accession>A0A561SIM6</accession>
<dbReference type="EMBL" id="VIWU01000001">
    <property type="protein sequence ID" value="TWF74675.1"/>
    <property type="molecule type" value="Genomic_DNA"/>
</dbReference>
<dbReference type="SUPFAM" id="SSF51735">
    <property type="entry name" value="NAD(P)-binding Rossmann-fold domains"/>
    <property type="match status" value="1"/>
</dbReference>
<evidence type="ECO:0000259" key="1">
    <source>
        <dbReference type="SMART" id="SM00829"/>
    </source>
</evidence>
<name>A0A561SIM6_9PSEU</name>
<dbReference type="Proteomes" id="UP000321261">
    <property type="component" value="Unassembled WGS sequence"/>
</dbReference>
<sequence length="301" mass="29773">MTGMKAYGFTRYGGPEHESYLDLPVPEPGPGELLVRVAAAGVNPADWKVRAGLRRTDLPLEPPVALGREVAGTVERVGGGVEGFAPGDEVFGGTVGSAGGWAEFARVPASFAALRPSEVAVTDAAVLPVAAATAYDALVQLALPPGATLLVIGAGGGVGLAAVQLAVAGGVEVVGIASRGKHDLLAAMGATALAPGSEVRGTVDAVLDLVGGEALRSALSGLGGNPPVIVSAADHAGVAALGGQPVARVRSGERLAAVARLVAEGALDPRVTDVRPFDEAASALAVVEGGHALGKIVLRIP</sequence>
<proteinExistence type="predicted"/>
<keyword evidence="3" id="KW-1185">Reference proteome</keyword>
<dbReference type="InterPro" id="IPR011032">
    <property type="entry name" value="GroES-like_sf"/>
</dbReference>
<reference evidence="2 3" key="1">
    <citation type="submission" date="2019-06" db="EMBL/GenBank/DDBJ databases">
        <title>Sequencing the genomes of 1000 actinobacteria strains.</title>
        <authorList>
            <person name="Klenk H.-P."/>
        </authorList>
    </citation>
    <scope>NUCLEOTIDE SEQUENCE [LARGE SCALE GENOMIC DNA]</scope>
    <source>
        <strain evidence="2 3">DSM 45671</strain>
    </source>
</reference>
<protein>
    <submittedName>
        <fullName evidence="2">NADPH2:quinone reductase</fullName>
    </submittedName>
</protein>
<dbReference type="AlphaFoldDB" id="A0A561SIM6"/>
<organism evidence="2 3">
    <name type="scientific">Pseudonocardia hierapolitana</name>
    <dbReference type="NCBI Taxonomy" id="1128676"/>
    <lineage>
        <taxon>Bacteria</taxon>
        <taxon>Bacillati</taxon>
        <taxon>Actinomycetota</taxon>
        <taxon>Actinomycetes</taxon>
        <taxon>Pseudonocardiales</taxon>
        <taxon>Pseudonocardiaceae</taxon>
        <taxon>Pseudonocardia</taxon>
    </lineage>
</organism>
<evidence type="ECO:0000313" key="3">
    <source>
        <dbReference type="Proteomes" id="UP000321261"/>
    </source>
</evidence>
<dbReference type="Pfam" id="PF13602">
    <property type="entry name" value="ADH_zinc_N_2"/>
    <property type="match status" value="1"/>
</dbReference>
<dbReference type="Pfam" id="PF08240">
    <property type="entry name" value="ADH_N"/>
    <property type="match status" value="1"/>
</dbReference>
<dbReference type="SUPFAM" id="SSF50129">
    <property type="entry name" value="GroES-like"/>
    <property type="match status" value="1"/>
</dbReference>
<dbReference type="InterPro" id="IPR020843">
    <property type="entry name" value="ER"/>
</dbReference>
<dbReference type="PANTHER" id="PTHR44013">
    <property type="entry name" value="ZINC-TYPE ALCOHOL DEHYDROGENASE-LIKE PROTEIN C16A3.02C"/>
    <property type="match status" value="1"/>
</dbReference>
<dbReference type="GO" id="GO:0016491">
    <property type="term" value="F:oxidoreductase activity"/>
    <property type="evidence" value="ECO:0007669"/>
    <property type="project" value="InterPro"/>
</dbReference>